<gene>
    <name evidence="1" type="ORF">SOCE836_053100</name>
    <name evidence="2" type="ORF">SOCE836_053670</name>
</gene>
<dbReference type="RefSeq" id="WP_129576623.1">
    <property type="nucleotide sequence ID" value="NZ_CP012672.1"/>
</dbReference>
<dbReference type="EMBL" id="CP012672">
    <property type="protein sequence ID" value="AUX33156.1"/>
    <property type="molecule type" value="Genomic_DNA"/>
</dbReference>
<protein>
    <submittedName>
        <fullName evidence="1">Uncharacterized protein</fullName>
    </submittedName>
</protein>
<dbReference type="AlphaFoldDB" id="A0A4P2QSX2"/>
<evidence type="ECO:0000313" key="1">
    <source>
        <dbReference type="EMBL" id="AUX33156.1"/>
    </source>
</evidence>
<name>A0A4P2QSX2_SORCE</name>
<evidence type="ECO:0000313" key="3">
    <source>
        <dbReference type="Proteomes" id="UP000295497"/>
    </source>
</evidence>
<organism evidence="1 3">
    <name type="scientific">Sorangium cellulosum</name>
    <name type="common">Polyangium cellulosum</name>
    <dbReference type="NCBI Taxonomy" id="56"/>
    <lineage>
        <taxon>Bacteria</taxon>
        <taxon>Pseudomonadati</taxon>
        <taxon>Myxococcota</taxon>
        <taxon>Polyangia</taxon>
        <taxon>Polyangiales</taxon>
        <taxon>Polyangiaceae</taxon>
        <taxon>Sorangium</taxon>
    </lineage>
</organism>
<accession>A0A4P2QSX2</accession>
<dbReference type="Proteomes" id="UP000295497">
    <property type="component" value="Chromosome"/>
</dbReference>
<evidence type="ECO:0000313" key="2">
    <source>
        <dbReference type="EMBL" id="AUX33213.1"/>
    </source>
</evidence>
<dbReference type="EMBL" id="CP012672">
    <property type="protein sequence ID" value="AUX33213.1"/>
    <property type="molecule type" value="Genomic_DNA"/>
</dbReference>
<sequence length="183" mass="19142">MSAAPDFARLLRFIESGIRRLMAYSWVHPYRVVGQNAVSGRLSLQAVNEGDVLLPQLVEVPKAHGTPGVDEKCRPGTIVLVGFQGGNPGAPYVAHYIESVRRPGEAETPQTPLELELDAEDEIRAGAGATLGAARVNDTVTVLLPPAMFVGTIGGSPASGMVIWSPGQTTGTITTGSAKVKVA</sequence>
<proteinExistence type="predicted"/>
<reference evidence="1 3" key="1">
    <citation type="submission" date="2015-09" db="EMBL/GenBank/DDBJ databases">
        <title>Sorangium comparison.</title>
        <authorList>
            <person name="Zaburannyi N."/>
            <person name="Bunk B."/>
            <person name="Overmann J."/>
            <person name="Mueller R."/>
        </authorList>
    </citation>
    <scope>NUCLEOTIDE SEQUENCE [LARGE SCALE GENOMIC DNA]</scope>
    <source>
        <strain evidence="1 3">So ce836</strain>
    </source>
</reference>